<protein>
    <submittedName>
        <fullName evidence="1">Sarcosine oxidase subunit gamma</fullName>
    </submittedName>
</protein>
<dbReference type="SUPFAM" id="SSF103025">
    <property type="entry name" value="Folate-binding domain"/>
    <property type="match status" value="1"/>
</dbReference>
<sequence>MVELIALTPCDGLLPLTIGSVSLTEDLPDAMTSIAPYAGQDAALNAALEAAHGMGFPAVNRSTGKAGTRVIWFGQGMALLQGPVAAAGLAEFAALTDQGDAWAVVRLEGSGAEDVLARFVPVDLRRQNFELGHTVRTELAHMMASITRIGPDMFQVMVFRSMARTLVHDLKTAMAGVTARG</sequence>
<dbReference type="KEGG" id="ppso:QPJ95_14375"/>
<dbReference type="Gene3D" id="3.30.1360.120">
    <property type="entry name" value="Probable tRNA modification gtpase trme, domain 1"/>
    <property type="match status" value="1"/>
</dbReference>
<dbReference type="Gene3D" id="3.30.70.1520">
    <property type="entry name" value="Heterotetrameric sarcosine oxidase"/>
    <property type="match status" value="1"/>
</dbReference>
<keyword evidence="2" id="KW-1185">Reference proteome</keyword>
<dbReference type="AlphaFoldDB" id="A0A9Y2KZ30"/>
<evidence type="ECO:0000313" key="2">
    <source>
        <dbReference type="Proteomes" id="UP001238334"/>
    </source>
</evidence>
<dbReference type="InterPro" id="IPR027266">
    <property type="entry name" value="TrmE/GcvT-like"/>
</dbReference>
<organism evidence="1 2">
    <name type="scientific">Parasedimentitalea psychrophila</name>
    <dbReference type="NCBI Taxonomy" id="2997337"/>
    <lineage>
        <taxon>Bacteria</taxon>
        <taxon>Pseudomonadati</taxon>
        <taxon>Pseudomonadota</taxon>
        <taxon>Alphaproteobacteria</taxon>
        <taxon>Rhodobacterales</taxon>
        <taxon>Paracoccaceae</taxon>
        <taxon>Parasedimentitalea</taxon>
    </lineage>
</organism>
<dbReference type="RefSeq" id="WP_270919789.1">
    <property type="nucleotide sequence ID" value="NZ_CP127247.1"/>
</dbReference>
<accession>A0A9Y2KZ30</accession>
<name>A0A9Y2KZ30_9RHOB</name>
<reference evidence="1 2" key="1">
    <citation type="submission" date="2023-06" db="EMBL/GenBank/DDBJ databases">
        <title>Parasedimentitalea psychrophila sp. nov., a psychrophilic bacterium isolated from deep-sea sediment.</title>
        <authorList>
            <person name="Li A."/>
        </authorList>
    </citation>
    <scope>NUCLEOTIDE SEQUENCE [LARGE SCALE GENOMIC DNA]</scope>
    <source>
        <strain evidence="1 2">QS115</strain>
    </source>
</reference>
<proteinExistence type="predicted"/>
<dbReference type="EMBL" id="CP127247">
    <property type="protein sequence ID" value="WIY23824.1"/>
    <property type="molecule type" value="Genomic_DNA"/>
</dbReference>
<evidence type="ECO:0000313" key="1">
    <source>
        <dbReference type="EMBL" id="WIY23824.1"/>
    </source>
</evidence>
<gene>
    <name evidence="1" type="ORF">QPJ95_14375</name>
</gene>
<dbReference type="Proteomes" id="UP001238334">
    <property type="component" value="Chromosome"/>
</dbReference>